<name>A0A813KI15_POLGL</name>
<dbReference type="InterPro" id="IPR036259">
    <property type="entry name" value="MFS_trans_sf"/>
</dbReference>
<keyword evidence="1" id="KW-1133">Transmembrane helix</keyword>
<dbReference type="InterPro" id="IPR011701">
    <property type="entry name" value="MFS"/>
</dbReference>
<dbReference type="SUPFAM" id="SSF103473">
    <property type="entry name" value="MFS general substrate transporter"/>
    <property type="match status" value="1"/>
</dbReference>
<dbReference type="GO" id="GO:0022857">
    <property type="term" value="F:transmembrane transporter activity"/>
    <property type="evidence" value="ECO:0007669"/>
    <property type="project" value="InterPro"/>
</dbReference>
<dbReference type="EMBL" id="CAJNNW010030908">
    <property type="protein sequence ID" value="CAE8705082.1"/>
    <property type="molecule type" value="Genomic_DNA"/>
</dbReference>
<dbReference type="PANTHER" id="PTHR23525">
    <property type="entry name" value="TRANSPORTER, PUTATIVE-RELATED"/>
    <property type="match status" value="1"/>
</dbReference>
<gene>
    <name evidence="2" type="ORF">PGLA2088_LOCUS33515</name>
</gene>
<dbReference type="SUPFAM" id="SSF55856">
    <property type="entry name" value="Cytochrome b5-like heme/steroid binding domain"/>
    <property type="match status" value="1"/>
</dbReference>
<dbReference type="InterPro" id="IPR036400">
    <property type="entry name" value="Cyt_B5-like_heme/steroid_sf"/>
</dbReference>
<evidence type="ECO:0000313" key="3">
    <source>
        <dbReference type="Proteomes" id="UP000626109"/>
    </source>
</evidence>
<dbReference type="Gene3D" id="1.20.1250.20">
    <property type="entry name" value="MFS general substrate transporter like domains"/>
    <property type="match status" value="1"/>
</dbReference>
<dbReference type="AlphaFoldDB" id="A0A813KI15"/>
<evidence type="ECO:0000313" key="2">
    <source>
        <dbReference type="EMBL" id="CAE8705082.1"/>
    </source>
</evidence>
<feature type="transmembrane region" description="Helical" evidence="1">
    <location>
        <begin position="217"/>
        <end position="235"/>
    </location>
</feature>
<keyword evidence="1" id="KW-0812">Transmembrane</keyword>
<dbReference type="CDD" id="cd06174">
    <property type="entry name" value="MFS"/>
    <property type="match status" value="1"/>
</dbReference>
<evidence type="ECO:0000256" key="1">
    <source>
        <dbReference type="SAM" id="Phobius"/>
    </source>
</evidence>
<reference evidence="2" key="1">
    <citation type="submission" date="2021-02" db="EMBL/GenBank/DDBJ databases">
        <authorList>
            <person name="Dougan E. K."/>
            <person name="Rhodes N."/>
            <person name="Thang M."/>
            <person name="Chan C."/>
        </authorList>
    </citation>
    <scope>NUCLEOTIDE SEQUENCE</scope>
</reference>
<feature type="transmembrane region" description="Helical" evidence="1">
    <location>
        <begin position="354"/>
        <end position="379"/>
    </location>
</feature>
<dbReference type="PANTHER" id="PTHR23525:SF1">
    <property type="entry name" value="NODULIN-LIKE DOMAIN-CONTAINING PROTEIN"/>
    <property type="match status" value="1"/>
</dbReference>
<dbReference type="Gene3D" id="3.10.120.10">
    <property type="entry name" value="Cytochrome b5-like heme/steroid binding domain"/>
    <property type="match status" value="1"/>
</dbReference>
<accession>A0A813KI15</accession>
<feature type="transmembrane region" description="Helical" evidence="1">
    <location>
        <begin position="118"/>
        <end position="138"/>
    </location>
</feature>
<sequence length="614" mass="66064">MAPAVPVQREGFQDASGFEIRHAEDSETSVRRRWSACCRHSREGSGSVSEGIRLSQVGSFLCATSMSLASGALFDAYLKVLEGTNLFVGDVETANGMAALATALPVGWLADRWSRINVLRCNGLLGLLGAVALGWAILHDNIPMLFVGSTVMSMHNFTYFSISSALLADMTNAGHERTKVLGDNATMSSLGRASGPALQLLAILVSGREDWTCEELHPILCLGFVIFVPYLVCVWRVQKPDAPSLAAREPLAASTAEAVDTSGCGSCEASAGPPMWKKWLGATLLETGSLVTAVGSGMTFKFWPLFFKGDYGFSPAGVCAMQLAVWVSIALAAQVSPKLARYLGRSRSVILTHYAGCSLMFLISFYKGPAIVVMPLILLRNAVQNSNVPVVQSMIMDLVPSHHRGKHRPQLVRSSAGPLEKVVRHREFAEDDLVGIGLCQGLGLSVRRGRFMSRHRCPVVRAARTGAEALLGILGRVFNVSAGEEFYAKGQGYSVFAGHDCTRAFALTSTKAKWLDNGLDGVTEKQLSQLNKTYWETYVAKYAVVGKLLDPPYDPSQFDRFVGSYADFQPVPAQANGTKAAKPVRQSKCPVTRAARAIGGIIADLIPRQLLGSG</sequence>
<comment type="caution">
    <text evidence="2">The sequence shown here is derived from an EMBL/GenBank/DDBJ whole genome shotgun (WGS) entry which is preliminary data.</text>
</comment>
<dbReference type="Proteomes" id="UP000626109">
    <property type="component" value="Unassembled WGS sequence"/>
</dbReference>
<organism evidence="2 3">
    <name type="scientific">Polarella glacialis</name>
    <name type="common">Dinoflagellate</name>
    <dbReference type="NCBI Taxonomy" id="89957"/>
    <lineage>
        <taxon>Eukaryota</taxon>
        <taxon>Sar</taxon>
        <taxon>Alveolata</taxon>
        <taxon>Dinophyceae</taxon>
        <taxon>Suessiales</taxon>
        <taxon>Suessiaceae</taxon>
        <taxon>Polarella</taxon>
    </lineage>
</organism>
<protein>
    <submittedName>
        <fullName evidence="2">Uncharacterized protein</fullName>
    </submittedName>
</protein>
<feature type="transmembrane region" description="Helical" evidence="1">
    <location>
        <begin position="144"/>
        <end position="168"/>
    </location>
</feature>
<keyword evidence="1" id="KW-0472">Membrane</keyword>
<dbReference type="Pfam" id="PF07690">
    <property type="entry name" value="MFS_1"/>
    <property type="match status" value="1"/>
</dbReference>
<feature type="transmembrane region" description="Helical" evidence="1">
    <location>
        <begin position="312"/>
        <end position="333"/>
    </location>
</feature>
<proteinExistence type="predicted"/>